<organism evidence="1">
    <name type="scientific">marine sediment metagenome</name>
    <dbReference type="NCBI Taxonomy" id="412755"/>
    <lineage>
        <taxon>unclassified sequences</taxon>
        <taxon>metagenomes</taxon>
        <taxon>ecological metagenomes</taxon>
    </lineage>
</organism>
<proteinExistence type="predicted"/>
<feature type="non-terminal residue" evidence="1">
    <location>
        <position position="283"/>
    </location>
</feature>
<dbReference type="EMBL" id="BARW01007161">
    <property type="protein sequence ID" value="GAI85225.1"/>
    <property type="molecule type" value="Genomic_DNA"/>
</dbReference>
<name>X1TCA0_9ZZZZ</name>
<dbReference type="AlphaFoldDB" id="X1TCA0"/>
<protein>
    <submittedName>
        <fullName evidence="1">Uncharacterized protein</fullName>
    </submittedName>
</protein>
<evidence type="ECO:0000313" key="1">
    <source>
        <dbReference type="EMBL" id="GAI85225.1"/>
    </source>
</evidence>
<reference evidence="1" key="1">
    <citation type="journal article" date="2014" name="Front. Microbiol.">
        <title>High frequency of phylogenetically diverse reductive dehalogenase-homologous genes in deep subseafloor sedimentary metagenomes.</title>
        <authorList>
            <person name="Kawai M."/>
            <person name="Futagami T."/>
            <person name="Toyoda A."/>
            <person name="Takaki Y."/>
            <person name="Nishi S."/>
            <person name="Hori S."/>
            <person name="Arai W."/>
            <person name="Tsubouchi T."/>
            <person name="Morono Y."/>
            <person name="Uchiyama I."/>
            <person name="Ito T."/>
            <person name="Fujiyama A."/>
            <person name="Inagaki F."/>
            <person name="Takami H."/>
        </authorList>
    </citation>
    <scope>NUCLEOTIDE SEQUENCE</scope>
    <source>
        <strain evidence="1">Expedition CK06-06</strain>
    </source>
</reference>
<sequence>MVNAELIFEAYLNAAIPYIDMKWLADPINHLFPLTIKNQSNQTLYFKLFNAISNWDFGTTLPGTDELELGGIGAGSSSTPGINMVRELPVGDVYDGGNFTLKAYTDPAYVDEIASDDLYVTIYVMETENWTDVEIFDFPYENGGAEVCKSQGWTLSGFGCNQTKSVEAGGCALNWDVPKQSGVAWVNVSAYVERALAIPNRNMCSLAFFLTWWFGGSDRARGFYMNITLDGVLIYSRLNFPAGTQSIWHKISLNLSPYKGTTKTLRLSFGGQIKQGYTGIWKG</sequence>
<comment type="caution">
    <text evidence="1">The sequence shown here is derived from an EMBL/GenBank/DDBJ whole genome shotgun (WGS) entry which is preliminary data.</text>
</comment>
<gene>
    <name evidence="1" type="ORF">S12H4_14966</name>
</gene>
<accession>X1TCA0</accession>